<name>A0A5C4XN62_9HYPH</name>
<dbReference type="AlphaFoldDB" id="A0A5C4XN62"/>
<dbReference type="Proteomes" id="UP000311605">
    <property type="component" value="Unassembled WGS sequence"/>
</dbReference>
<evidence type="ECO:0008006" key="4">
    <source>
        <dbReference type="Google" id="ProtNLM"/>
    </source>
</evidence>
<evidence type="ECO:0000313" key="3">
    <source>
        <dbReference type="Proteomes" id="UP000311605"/>
    </source>
</evidence>
<evidence type="ECO:0000313" key="2">
    <source>
        <dbReference type="EMBL" id="TNM64778.1"/>
    </source>
</evidence>
<protein>
    <recommendedName>
        <fullName evidence="4">Neuromedin U</fullName>
    </recommendedName>
</protein>
<dbReference type="OrthoDB" id="9809066at2"/>
<reference evidence="2 3" key="1">
    <citation type="submission" date="2019-06" db="EMBL/GenBank/DDBJ databases">
        <title>The draft genome of Rhizobium smilacinae PTYR-5.</title>
        <authorList>
            <person name="Liu L."/>
            <person name="Li L."/>
            <person name="Zhang X."/>
        </authorList>
    </citation>
    <scope>NUCLEOTIDE SEQUENCE [LARGE SCALE GENOMIC DNA]</scope>
    <source>
        <strain evidence="2 3">PTYR-5</strain>
    </source>
</reference>
<keyword evidence="1" id="KW-0732">Signal</keyword>
<evidence type="ECO:0000256" key="1">
    <source>
        <dbReference type="SAM" id="SignalP"/>
    </source>
</evidence>
<dbReference type="RefSeq" id="WP_139671224.1">
    <property type="nucleotide sequence ID" value="NZ_VDMN01000001.1"/>
</dbReference>
<sequence length="266" mass="28470">MKPLTAITALLATTVMASAAASQEHEDVNAANNPLTPKITINLQDYFIPSFKDTPGDPSANQFLIRGLVPSDMFGLPQLLRFTLPIATSPDVPSGYVTGLGDLTLMDIFILPKQGDITLGAGPLVVLPTATDQFLGAGKWQAGAAGIVVAPQSWGLLAGLATYQASFAGQSDREDVSLLTFEPIANINLSSGWYLRSSATWNFDLESGDGYIPVGFGVGKVFQLDKGVTLNAFVEPQYTVWNEGSAPRWQIFAGMNFQFPIRKPSQ</sequence>
<keyword evidence="3" id="KW-1185">Reference proteome</keyword>
<proteinExistence type="predicted"/>
<feature type="signal peptide" evidence="1">
    <location>
        <begin position="1"/>
        <end position="19"/>
    </location>
</feature>
<gene>
    <name evidence="2" type="ORF">FHP24_00235</name>
</gene>
<accession>A0A5C4XN62</accession>
<dbReference type="EMBL" id="VDMN01000001">
    <property type="protein sequence ID" value="TNM64778.1"/>
    <property type="molecule type" value="Genomic_DNA"/>
</dbReference>
<organism evidence="2 3">
    <name type="scientific">Aliirhizobium smilacinae</name>
    <dbReference type="NCBI Taxonomy" id="1395944"/>
    <lineage>
        <taxon>Bacteria</taxon>
        <taxon>Pseudomonadati</taxon>
        <taxon>Pseudomonadota</taxon>
        <taxon>Alphaproteobacteria</taxon>
        <taxon>Hyphomicrobiales</taxon>
        <taxon>Rhizobiaceae</taxon>
        <taxon>Aliirhizobium</taxon>
    </lineage>
</organism>
<comment type="caution">
    <text evidence="2">The sequence shown here is derived from an EMBL/GenBank/DDBJ whole genome shotgun (WGS) entry which is preliminary data.</text>
</comment>
<feature type="chain" id="PRO_5023033419" description="Neuromedin U" evidence="1">
    <location>
        <begin position="20"/>
        <end position="266"/>
    </location>
</feature>